<dbReference type="SMART" id="SM00796">
    <property type="entry name" value="AHS1"/>
    <property type="match status" value="1"/>
</dbReference>
<gene>
    <name evidence="7" type="ORF">Col01nite_05220</name>
</gene>
<dbReference type="InterPro" id="IPR003778">
    <property type="entry name" value="CT_A_B"/>
</dbReference>
<evidence type="ECO:0008006" key="9">
    <source>
        <dbReference type="Google" id="ProtNLM"/>
    </source>
</evidence>
<reference evidence="7 8" key="1">
    <citation type="submission" date="2021-01" db="EMBL/GenBank/DDBJ databases">
        <title>Whole genome shotgun sequence of Cellulomonas oligotrophica NBRC 109435.</title>
        <authorList>
            <person name="Komaki H."/>
            <person name="Tamura T."/>
        </authorList>
    </citation>
    <scope>NUCLEOTIDE SEQUENCE [LARGE SCALE GENOMIC DNA]</scope>
    <source>
        <strain evidence="7 8">NBRC 109435</strain>
    </source>
</reference>
<dbReference type="Gene3D" id="3.30.1360.40">
    <property type="match status" value="1"/>
</dbReference>
<feature type="compositionally biased region" description="Pro residues" evidence="4">
    <location>
        <begin position="255"/>
        <end position="275"/>
    </location>
</feature>
<feature type="region of interest" description="Disordered" evidence="4">
    <location>
        <begin position="240"/>
        <end position="279"/>
    </location>
</feature>
<evidence type="ECO:0000259" key="5">
    <source>
        <dbReference type="SMART" id="SM00796"/>
    </source>
</evidence>
<keyword evidence="8" id="KW-1185">Reference proteome</keyword>
<dbReference type="NCBIfam" id="TIGR00724">
    <property type="entry name" value="urea_amlyse_rel"/>
    <property type="match status" value="1"/>
</dbReference>
<dbReference type="EMBL" id="BONN01000001">
    <property type="protein sequence ID" value="GIG31363.1"/>
    <property type="molecule type" value="Genomic_DNA"/>
</dbReference>
<sequence length="585" mass="58067">MTGPGPDGVPVVRPYGADAVLVDLPDLRAVRALDAALRTAAPDSVLDVVPAARTVLVRGVPGRRTAWAARVAALARESAGSAAAPPDAAGRADGGRGAGDDPGAAPPRTVEVPVVYDGPDLDEVAALTGLPVEEVVARHLAGGPGGYRVAFGGFMPGFAYVVGVDPVLHVPRRSSPRTRVPAGAVAVAGEFTAVYPGPTPGGWRLLGTSPEPVFDVTRGRDDAALLAPGDAVRFVRRRPAPVAASPAPGATTVHPPGPADAPAPGPAPTDGPAPAGPGGDAPVLLPLALTVVRTGPLVLVEDLGRPGLAAVGVPRSGAADPAALVHANRLVGNAASAAGLEVLLGGLVVTFGGSTAFALTGAQADAHLDGVPVPHGVAVRAPAGATLALGVPARGLRTWLAVRGGVDVAPVLGSRAHDQLSALGPAPVRAGDVLAYGTSFDGLPTPAAPGPTPPARLGPGRTVLLAATTGPRLGHLAPAAQDALWHRTWTVAPESNRVAVRLDGDPLALAGRGELPSEGLVPGAVQVPHDGRPVVFGADHPVTGGYPVVAVLTPQACARAAQLRPGERVRLVPAEGARPPRAAGA</sequence>
<feature type="compositionally biased region" description="Low complexity" evidence="4">
    <location>
        <begin position="240"/>
        <end position="253"/>
    </location>
</feature>
<evidence type="ECO:0000256" key="4">
    <source>
        <dbReference type="SAM" id="MobiDB-lite"/>
    </source>
</evidence>
<dbReference type="SMART" id="SM00797">
    <property type="entry name" value="AHS2"/>
    <property type="match status" value="1"/>
</dbReference>
<dbReference type="InterPro" id="IPR003833">
    <property type="entry name" value="CT_C_D"/>
</dbReference>
<dbReference type="Pfam" id="PF02682">
    <property type="entry name" value="CT_C_D"/>
    <property type="match status" value="1"/>
</dbReference>
<evidence type="ECO:0000313" key="7">
    <source>
        <dbReference type="EMBL" id="GIG31363.1"/>
    </source>
</evidence>
<evidence type="ECO:0000259" key="6">
    <source>
        <dbReference type="SMART" id="SM00797"/>
    </source>
</evidence>
<keyword evidence="3" id="KW-0067">ATP-binding</keyword>
<proteinExistence type="predicted"/>
<evidence type="ECO:0000256" key="1">
    <source>
        <dbReference type="ARBA" id="ARBA00022741"/>
    </source>
</evidence>
<feature type="region of interest" description="Disordered" evidence="4">
    <location>
        <begin position="80"/>
        <end position="109"/>
    </location>
</feature>
<name>A0ABQ4D6L7_9CELL</name>
<dbReference type="SUPFAM" id="SSF50891">
    <property type="entry name" value="Cyclophilin-like"/>
    <property type="match status" value="2"/>
</dbReference>
<dbReference type="Pfam" id="PF02626">
    <property type="entry name" value="CT_A_B"/>
    <property type="match status" value="1"/>
</dbReference>
<dbReference type="SUPFAM" id="SSF160467">
    <property type="entry name" value="PH0987 N-terminal domain-like"/>
    <property type="match status" value="1"/>
</dbReference>
<dbReference type="Gene3D" id="2.40.100.10">
    <property type="entry name" value="Cyclophilin-like"/>
    <property type="match status" value="2"/>
</dbReference>
<evidence type="ECO:0000313" key="8">
    <source>
        <dbReference type="Proteomes" id="UP000618382"/>
    </source>
</evidence>
<dbReference type="PANTHER" id="PTHR43309">
    <property type="entry name" value="5-OXOPROLINASE SUBUNIT C"/>
    <property type="match status" value="1"/>
</dbReference>
<dbReference type="Proteomes" id="UP000618382">
    <property type="component" value="Unassembled WGS sequence"/>
</dbReference>
<feature type="domain" description="Carboxyltransferase" evidence="6">
    <location>
        <begin position="310"/>
        <end position="585"/>
    </location>
</feature>
<dbReference type="PANTHER" id="PTHR43309:SF3">
    <property type="entry name" value="5-OXOPROLINASE SUBUNIT C"/>
    <property type="match status" value="1"/>
</dbReference>
<evidence type="ECO:0000256" key="2">
    <source>
        <dbReference type="ARBA" id="ARBA00022801"/>
    </source>
</evidence>
<evidence type="ECO:0000256" key="3">
    <source>
        <dbReference type="ARBA" id="ARBA00022840"/>
    </source>
</evidence>
<protein>
    <recommendedName>
        <fullName evidence="9">Allophanate hydrolase</fullName>
    </recommendedName>
</protein>
<comment type="caution">
    <text evidence="7">The sequence shown here is derived from an EMBL/GenBank/DDBJ whole genome shotgun (WGS) entry which is preliminary data.</text>
</comment>
<organism evidence="7 8">
    <name type="scientific">Cellulomonas oligotrophica</name>
    <dbReference type="NCBI Taxonomy" id="931536"/>
    <lineage>
        <taxon>Bacteria</taxon>
        <taxon>Bacillati</taxon>
        <taxon>Actinomycetota</taxon>
        <taxon>Actinomycetes</taxon>
        <taxon>Micrococcales</taxon>
        <taxon>Cellulomonadaceae</taxon>
        <taxon>Cellulomonas</taxon>
    </lineage>
</organism>
<accession>A0ABQ4D6L7</accession>
<dbReference type="InterPro" id="IPR029000">
    <property type="entry name" value="Cyclophilin-like_dom_sf"/>
</dbReference>
<dbReference type="InterPro" id="IPR052708">
    <property type="entry name" value="PxpC"/>
</dbReference>
<feature type="compositionally biased region" description="Low complexity" evidence="4">
    <location>
        <begin position="80"/>
        <end position="91"/>
    </location>
</feature>
<feature type="domain" description="Carboxyltransferase" evidence="5">
    <location>
        <begin position="10"/>
        <end position="226"/>
    </location>
</feature>
<keyword evidence="2" id="KW-0378">Hydrolase</keyword>
<keyword evidence="1" id="KW-0547">Nucleotide-binding</keyword>